<organism evidence="1 2">
    <name type="scientific">Kaistella yananensis</name>
    <dbReference type="NCBI Taxonomy" id="2989820"/>
    <lineage>
        <taxon>Bacteria</taxon>
        <taxon>Pseudomonadati</taxon>
        <taxon>Bacteroidota</taxon>
        <taxon>Flavobacteriia</taxon>
        <taxon>Flavobacteriales</taxon>
        <taxon>Weeksellaceae</taxon>
        <taxon>Chryseobacterium group</taxon>
        <taxon>Kaistella</taxon>
    </lineage>
</organism>
<evidence type="ECO:0000313" key="1">
    <source>
        <dbReference type="EMBL" id="MCW4450806.1"/>
    </source>
</evidence>
<dbReference type="RefSeq" id="WP_265143055.1">
    <property type="nucleotide sequence ID" value="NZ_JAPCHZ010000001.1"/>
</dbReference>
<keyword evidence="2" id="KW-1185">Reference proteome</keyword>
<sequence length="69" mass="7792">MTGEALEKALLFLVFTVAEFREFLRIISDYAALYHICGSRINRLHRATMDNETLVVTKAIVAEQMASSD</sequence>
<gene>
    <name evidence="1" type="ORF">OK344_01120</name>
</gene>
<protein>
    <submittedName>
        <fullName evidence="1">Uncharacterized protein</fullName>
    </submittedName>
</protein>
<accession>A0ABT3JJB9</accession>
<dbReference type="EMBL" id="JAPCHZ010000001">
    <property type="protein sequence ID" value="MCW4450806.1"/>
    <property type="molecule type" value="Genomic_DNA"/>
</dbReference>
<dbReference type="Proteomes" id="UP001209107">
    <property type="component" value="Unassembled WGS sequence"/>
</dbReference>
<evidence type="ECO:0000313" key="2">
    <source>
        <dbReference type="Proteomes" id="UP001209107"/>
    </source>
</evidence>
<proteinExistence type="predicted"/>
<name>A0ABT3JJB9_9FLAO</name>
<comment type="caution">
    <text evidence="1">The sequence shown here is derived from an EMBL/GenBank/DDBJ whole genome shotgun (WGS) entry which is preliminary data.</text>
</comment>
<reference evidence="1 2" key="1">
    <citation type="submission" date="2022-10" db="EMBL/GenBank/DDBJ databases">
        <title>Kaistella sp. BT-6-1-3.</title>
        <authorList>
            <person name="Ai J."/>
            <person name="Deng Z."/>
        </authorList>
    </citation>
    <scope>NUCLEOTIDE SEQUENCE [LARGE SCALE GENOMIC DNA]</scope>
    <source>
        <strain evidence="1 2">BT6-1-3</strain>
    </source>
</reference>